<keyword evidence="3" id="KW-1133">Transmembrane helix</keyword>
<dbReference type="HOGENOM" id="CLU_020134_0_0_1"/>
<dbReference type="Proteomes" id="UP000001631">
    <property type="component" value="Unassembled WGS sequence"/>
</dbReference>
<feature type="compositionally biased region" description="Polar residues" evidence="2">
    <location>
        <begin position="17"/>
        <end position="26"/>
    </location>
</feature>
<proteinExistence type="predicted"/>
<feature type="coiled-coil region" evidence="1">
    <location>
        <begin position="153"/>
        <end position="180"/>
    </location>
</feature>
<dbReference type="GeneID" id="69037833"/>
<dbReference type="STRING" id="447093.C0NNT7"/>
<evidence type="ECO:0000256" key="2">
    <source>
        <dbReference type="SAM" id="MobiDB-lite"/>
    </source>
</evidence>
<accession>C0NNT7</accession>
<feature type="transmembrane region" description="Helical" evidence="3">
    <location>
        <begin position="67"/>
        <end position="89"/>
    </location>
</feature>
<dbReference type="InParanoid" id="C0NNT7"/>
<keyword evidence="3" id="KW-0472">Membrane</keyword>
<feature type="compositionally biased region" description="Acidic residues" evidence="2">
    <location>
        <begin position="1"/>
        <end position="13"/>
    </location>
</feature>
<reference evidence="4" key="1">
    <citation type="submission" date="2009-02" db="EMBL/GenBank/DDBJ databases">
        <title>The Genome Sequence of Ajellomyces capsulatus strain G186AR.</title>
        <authorList>
            <consortium name="The Broad Institute Genome Sequencing Platform"/>
            <person name="Champion M."/>
            <person name="Cuomo C."/>
            <person name="Ma L.-J."/>
            <person name="Henn M.R."/>
            <person name="Sil A."/>
            <person name="Goldman B."/>
            <person name="Young S.K."/>
            <person name="Kodira C.D."/>
            <person name="Zeng Q."/>
            <person name="Koehrsen M."/>
            <person name="Alvarado L."/>
            <person name="Berlin A."/>
            <person name="Borenstein D."/>
            <person name="Chen Z."/>
            <person name="Engels R."/>
            <person name="Freedman E."/>
            <person name="Gellesch M."/>
            <person name="Goldberg J."/>
            <person name="Griggs A."/>
            <person name="Gujja S."/>
            <person name="Heiman D."/>
            <person name="Hepburn T."/>
            <person name="Howarth C."/>
            <person name="Jen D."/>
            <person name="Larson L."/>
            <person name="Lewis B."/>
            <person name="Mehta T."/>
            <person name="Park D."/>
            <person name="Pearson M."/>
            <person name="Roberts A."/>
            <person name="Saif S."/>
            <person name="Shea T."/>
            <person name="Shenoy N."/>
            <person name="Sisk P."/>
            <person name="Stolte C."/>
            <person name="Sykes S."/>
            <person name="Walk T."/>
            <person name="White J."/>
            <person name="Yandava C."/>
            <person name="Klein B."/>
            <person name="McEwen J.G."/>
            <person name="Puccia R."/>
            <person name="Goldman G.H."/>
            <person name="Felipe M.S."/>
            <person name="Nino-Vega G."/>
            <person name="San-Blas G."/>
            <person name="Taylor J."/>
            <person name="Mendoza L."/>
            <person name="Galagan J."/>
            <person name="Nusbaum C."/>
            <person name="Birren B."/>
        </authorList>
    </citation>
    <scope>NUCLEOTIDE SEQUENCE</scope>
    <source>
        <strain evidence="4">G186AR</strain>
    </source>
</reference>
<feature type="region of interest" description="Disordered" evidence="2">
    <location>
        <begin position="1"/>
        <end position="49"/>
    </location>
</feature>
<evidence type="ECO:0000256" key="1">
    <source>
        <dbReference type="SAM" id="Coils"/>
    </source>
</evidence>
<evidence type="ECO:0000313" key="4">
    <source>
        <dbReference type="EMBL" id="EEH06597.1"/>
    </source>
</evidence>
<gene>
    <name evidence="4" type="ORF">HCBG_04817</name>
</gene>
<sequence length="875" mass="100113">MRGGDGELDDVTEVEQRFSSQVSSEPARNVHELRHHHSQTPAFRRGNVNWSTGHDKVGTHPENDFRLTYLALKFLEIPLLSIFLSINYAKIMQGFWSRTALSGSCRCVSCLRSSSNAVAGQASTAASRRRLYIGNSVTLLYSAIFATAIIFDADVKTKRRTELEKKIKAVKEEVEELRIEEARILNGLADRRKLRQLPLPLQRRQYSTVAATATNGSASVGKYWDANTLPIERLENREPGAFKDRPEMITDFFEKGSAKKRDPTDEDERVRRQYDLAGQDVLRERAIQLLAIRQLAIKLLLRPSIAHSYGEVVADYGEEFDHPKFKTQDYLVELHRIKRRITRLRFRKDESYDDLVKNITIQEQSALQQERQELHNNLQAAFESYNRKALSLQRLLLITSENLLASEEPILPQTVELMITQFTRSKQNDLVKMVIDSLFPNRIRMTPPVIVSAINFFNKTKDLFGFDGFLRLLQGDSFPVNIPVLWETVRVGDVQVALPPKPRHPFVMNALISASLSFNQPQNADAYLHILRESGYNEGAQVLGSYLRFYTVSPNWRKGGYVLLRSVAFIMSTKAHFGNAINRLILYMVAFCNSCGKHELSEAIVKAAVDTGIDWRPSYNKRDLRSSVKTALKQWNTAAERASTDIPVNRPLGQKCYEFAKQIEQMVRVTIGYSANAPSHNPPQSRERVDRSFDVRQAGQIYESQDREPTTGSSYYLHDVSKPKQAAELTRRKAEHPQFQKNQPDEEEPERNIVSFFVRKPEEERVKNSPSAEEIRRRRFHDDCRSLFYSLGVSKRAILDLHRELNEYELRIHASEVPAEKVKEELSPEACGSLFYSLAISQKTIGDLQREVDEYGLHIHTSEVPIEGRAELLET</sequence>
<keyword evidence="1" id="KW-0175">Coiled coil</keyword>
<name>C0NNT7_AJECG</name>
<feature type="region of interest" description="Disordered" evidence="2">
    <location>
        <begin position="698"/>
        <end position="751"/>
    </location>
</feature>
<feature type="transmembrane region" description="Helical" evidence="3">
    <location>
        <begin position="131"/>
        <end position="151"/>
    </location>
</feature>
<keyword evidence="3" id="KW-0812">Transmembrane</keyword>
<dbReference type="AlphaFoldDB" id="C0NNT7"/>
<feature type="compositionally biased region" description="Basic and acidic residues" evidence="2">
    <location>
        <begin position="729"/>
        <end position="738"/>
    </location>
</feature>
<evidence type="ECO:0000313" key="5">
    <source>
        <dbReference type="Proteomes" id="UP000001631"/>
    </source>
</evidence>
<dbReference type="EMBL" id="GG663368">
    <property type="protein sequence ID" value="EEH06597.1"/>
    <property type="molecule type" value="Genomic_DNA"/>
</dbReference>
<organism evidence="4 5">
    <name type="scientific">Ajellomyces capsulatus (strain G186AR / H82 / ATCC MYA-2454 / RMSCC 2432)</name>
    <name type="common">Darling's disease fungus</name>
    <name type="synonym">Histoplasma capsulatum</name>
    <dbReference type="NCBI Taxonomy" id="447093"/>
    <lineage>
        <taxon>Eukaryota</taxon>
        <taxon>Fungi</taxon>
        <taxon>Dikarya</taxon>
        <taxon>Ascomycota</taxon>
        <taxon>Pezizomycotina</taxon>
        <taxon>Eurotiomycetes</taxon>
        <taxon>Eurotiomycetidae</taxon>
        <taxon>Onygenales</taxon>
        <taxon>Ajellomycetaceae</taxon>
        <taxon>Histoplasma</taxon>
    </lineage>
</organism>
<dbReference type="RefSeq" id="XP_045287078.1">
    <property type="nucleotide sequence ID" value="XM_045431866.1"/>
</dbReference>
<keyword evidence="5" id="KW-1185">Reference proteome</keyword>
<protein>
    <submittedName>
        <fullName evidence="4">Uncharacterized protein</fullName>
    </submittedName>
</protein>
<evidence type="ECO:0000256" key="3">
    <source>
        <dbReference type="SAM" id="Phobius"/>
    </source>
</evidence>